<proteinExistence type="predicted"/>
<dbReference type="Pfam" id="PF09992">
    <property type="entry name" value="NAGPA"/>
    <property type="match status" value="1"/>
</dbReference>
<feature type="domain" description="Phosphodiester glycosidase" evidence="2">
    <location>
        <begin position="130"/>
        <end position="322"/>
    </location>
</feature>
<keyword evidence="1" id="KW-0812">Transmembrane</keyword>
<dbReference type="EMBL" id="JMCB01000023">
    <property type="protein sequence ID" value="KFE62101.1"/>
    <property type="molecule type" value="Genomic_DNA"/>
</dbReference>
<organism evidence="3 4">
    <name type="scientific">Hyalangium minutum</name>
    <dbReference type="NCBI Taxonomy" id="394096"/>
    <lineage>
        <taxon>Bacteria</taxon>
        <taxon>Pseudomonadati</taxon>
        <taxon>Myxococcota</taxon>
        <taxon>Myxococcia</taxon>
        <taxon>Myxococcales</taxon>
        <taxon>Cystobacterineae</taxon>
        <taxon>Archangiaceae</taxon>
        <taxon>Hyalangium</taxon>
    </lineage>
</organism>
<keyword evidence="1" id="KW-1133">Transmembrane helix</keyword>
<accession>A0A085W338</accession>
<evidence type="ECO:0000259" key="2">
    <source>
        <dbReference type="Pfam" id="PF09992"/>
    </source>
</evidence>
<keyword evidence="4" id="KW-1185">Reference proteome</keyword>
<comment type="caution">
    <text evidence="3">The sequence shown here is derived from an EMBL/GenBank/DDBJ whole genome shotgun (WGS) entry which is preliminary data.</text>
</comment>
<feature type="transmembrane region" description="Helical" evidence="1">
    <location>
        <begin position="39"/>
        <end position="58"/>
    </location>
</feature>
<protein>
    <recommendedName>
        <fullName evidence="2">Phosphodiester glycosidase domain-containing protein</fullName>
    </recommendedName>
</protein>
<reference evidence="3 4" key="1">
    <citation type="submission" date="2014-04" db="EMBL/GenBank/DDBJ databases">
        <title>Genome assembly of Hyalangium minutum DSM 14724.</title>
        <authorList>
            <person name="Sharma G."/>
            <person name="Subramanian S."/>
        </authorList>
    </citation>
    <scope>NUCLEOTIDE SEQUENCE [LARGE SCALE GENOMIC DNA]</scope>
    <source>
        <strain evidence="3 4">DSM 14724</strain>
    </source>
</reference>
<dbReference type="PANTHER" id="PTHR40446:SF2">
    <property type="entry name" value="N-ACETYLGLUCOSAMINE-1-PHOSPHODIESTER ALPHA-N-ACETYLGLUCOSAMINIDASE"/>
    <property type="match status" value="1"/>
</dbReference>
<evidence type="ECO:0000313" key="3">
    <source>
        <dbReference type="EMBL" id="KFE62101.1"/>
    </source>
</evidence>
<evidence type="ECO:0000313" key="4">
    <source>
        <dbReference type="Proteomes" id="UP000028725"/>
    </source>
</evidence>
<dbReference type="InterPro" id="IPR018711">
    <property type="entry name" value="NAGPA"/>
</dbReference>
<sequence length="334" mass="36753">MKPLLGAPLWVLSALVLAVGVGVLIRWRVRMGIRILGGLALVLPGLAGGLVGGYGFWFTHRSQPPPVREEWFEGVRYERRVFQQPRPVVAHLVWVDLQAPGVEFVVTPPQPSAEGEVFADKTTGFAARHGVQLAINANYFYPFHNTHPLNYEPHVGQPVHIVGMAASQGRVYGSPEKRMVTLYLSRENRVSFVHPLGEVWHAISGLGYVVRDGATVQEHFADDGFTRIPYARMLAGADATGRYLLLLTVEGKQPGYSEGLTLEEAADLLLEQGAHTGIQLDGGGSATLVRQEADGRVQLVNTPTHFRIAGWERVVATHLGVYARRLPRVEPRKE</sequence>
<name>A0A085W338_9BACT</name>
<gene>
    <name evidence="3" type="ORF">DB31_4207</name>
</gene>
<dbReference type="PANTHER" id="PTHR40446">
    <property type="entry name" value="N-ACETYLGLUCOSAMINE-1-PHOSPHODIESTER ALPHA-N-ACETYLGLUCOSAMINIDASE"/>
    <property type="match status" value="1"/>
</dbReference>
<dbReference type="OrthoDB" id="9809781at2"/>
<evidence type="ECO:0000256" key="1">
    <source>
        <dbReference type="SAM" id="Phobius"/>
    </source>
</evidence>
<dbReference type="Proteomes" id="UP000028725">
    <property type="component" value="Unassembled WGS sequence"/>
</dbReference>
<dbReference type="STRING" id="394096.DB31_4207"/>
<keyword evidence="1" id="KW-0472">Membrane</keyword>
<dbReference type="RefSeq" id="WP_044197800.1">
    <property type="nucleotide sequence ID" value="NZ_JMCB01000023.1"/>
</dbReference>
<feature type="transmembrane region" description="Helical" evidence="1">
    <location>
        <begin position="6"/>
        <end position="27"/>
    </location>
</feature>
<dbReference type="AlphaFoldDB" id="A0A085W338"/>